<dbReference type="RefSeq" id="YP_010110756.1">
    <property type="nucleotide sequence ID" value="NC_055874.1"/>
</dbReference>
<proteinExistence type="predicted"/>
<protein>
    <submittedName>
        <fullName evidence="2">Single stranded DNA-binding protein</fullName>
    </submittedName>
</protein>
<sequence>MSEEKVANAVAGQPAEVTNKKKRRGISNETRATSRLKFDDVRDANKANGLFQGHLESVEVKDITIGEETTGMPSFNGMTVPKLVLTFASNHPAATERRYVTMQFLPAESNVDTIPNGSKAWQVDRIMAYMKHILDVYLLKGSPMTGQQEDALTLAFEDFDDNGEYVSVDPTEVINGWRVLFENFVNIMNTGKNGKPVYVTADGKIVPVWMKLLRFMKNKGQWKAIESGNRAGDLAFPGFVGEGVLELFITNKAPILKIDATKERIALMDIAKTPTNPAVPGMPGVPMGGVPAGFADGAAASDGGPIPAFTDAVSDLPF</sequence>
<dbReference type="EMBL" id="MT774381">
    <property type="protein sequence ID" value="QOR58598.1"/>
    <property type="molecule type" value="Genomic_DNA"/>
</dbReference>
<name>A0A7M1RW90_9CAUD</name>
<dbReference type="Proteomes" id="UP000594037">
    <property type="component" value="Segment"/>
</dbReference>
<accession>A0A7M1RW90</accession>
<evidence type="ECO:0000313" key="2">
    <source>
        <dbReference type="EMBL" id="QOR58598.1"/>
    </source>
</evidence>
<dbReference type="KEGG" id="vg:65129076"/>
<evidence type="ECO:0000313" key="3">
    <source>
        <dbReference type="Proteomes" id="UP000594037"/>
    </source>
</evidence>
<keyword evidence="2" id="KW-0238">DNA-binding</keyword>
<reference evidence="2 3" key="1">
    <citation type="submission" date="2020-07" db="EMBL/GenBank/DDBJ databases">
        <title>Taxonomic proposal: Crassvirales, a new order of highly abundant and diverse bacterial viruses.</title>
        <authorList>
            <person name="Shkoporov A.N."/>
            <person name="Stockdale S.R."/>
            <person name="Guerin E."/>
            <person name="Ross R.P."/>
            <person name="Hill C."/>
        </authorList>
    </citation>
    <scope>NUCLEOTIDE SEQUENCE [LARGE SCALE GENOMIC DNA]</scope>
</reference>
<organism evidence="2 3">
    <name type="scientific">uncultured phage cr3_1</name>
    <dbReference type="NCBI Taxonomy" id="2772065"/>
    <lineage>
        <taxon>Viruses</taxon>
        <taxon>Duplodnaviria</taxon>
        <taxon>Heunggongvirae</taxon>
        <taxon>Uroviricota</taxon>
        <taxon>Caudoviricetes</taxon>
        <taxon>Crassvirales</taxon>
        <taxon>Intestiviridae</taxon>
        <taxon>Crudevirinae</taxon>
        <taxon>Diorhovirus</taxon>
        <taxon>Diorhovirus intestinalis</taxon>
    </lineage>
</organism>
<keyword evidence="3" id="KW-1185">Reference proteome</keyword>
<dbReference type="GeneID" id="65129076"/>
<feature type="region of interest" description="Disordered" evidence="1">
    <location>
        <begin position="1"/>
        <end position="31"/>
    </location>
</feature>
<dbReference type="GO" id="GO:0003677">
    <property type="term" value="F:DNA binding"/>
    <property type="evidence" value="ECO:0007669"/>
    <property type="project" value="UniProtKB-KW"/>
</dbReference>
<evidence type="ECO:0000256" key="1">
    <source>
        <dbReference type="SAM" id="MobiDB-lite"/>
    </source>
</evidence>